<dbReference type="EMBL" id="LAZR01057040">
    <property type="protein sequence ID" value="KKK72874.1"/>
    <property type="molecule type" value="Genomic_DNA"/>
</dbReference>
<feature type="non-terminal residue" evidence="10">
    <location>
        <position position="387"/>
    </location>
</feature>
<evidence type="ECO:0000256" key="2">
    <source>
        <dbReference type="ARBA" id="ARBA00006561"/>
    </source>
</evidence>
<keyword evidence="3" id="KW-0479">Metal-binding</keyword>
<organism evidence="10">
    <name type="scientific">marine sediment metagenome</name>
    <dbReference type="NCBI Taxonomy" id="412755"/>
    <lineage>
        <taxon>unclassified sequences</taxon>
        <taxon>metagenomes</taxon>
        <taxon>ecological metagenomes</taxon>
    </lineage>
</organism>
<evidence type="ECO:0000256" key="7">
    <source>
        <dbReference type="ARBA" id="ARBA00023014"/>
    </source>
</evidence>
<comment type="caution">
    <text evidence="10">The sequence shown here is derived from an EMBL/GenBank/DDBJ whole genome shotgun (WGS) entry which is preliminary data.</text>
</comment>
<feature type="domain" description="4Fe-4S ferredoxin-type" evidence="9">
    <location>
        <begin position="216"/>
        <end position="250"/>
    </location>
</feature>
<dbReference type="InterPro" id="IPR017900">
    <property type="entry name" value="4Fe4S_Fe_S_CS"/>
</dbReference>
<dbReference type="SUPFAM" id="SSF54292">
    <property type="entry name" value="2Fe-2S ferredoxin-like"/>
    <property type="match status" value="1"/>
</dbReference>
<evidence type="ECO:0000259" key="8">
    <source>
        <dbReference type="PROSITE" id="PS51085"/>
    </source>
</evidence>
<protein>
    <recommendedName>
        <fullName evidence="11">4Fe-4S dicluster domain-containing protein</fullName>
    </recommendedName>
</protein>
<proteinExistence type="inferred from homology"/>
<dbReference type="PANTHER" id="PTHR43498:SF1">
    <property type="entry name" value="COB--COM HETERODISULFIDE REDUCTASE IRON-SULFUR SUBUNIT A"/>
    <property type="match status" value="1"/>
</dbReference>
<evidence type="ECO:0000259" key="9">
    <source>
        <dbReference type="PROSITE" id="PS51379"/>
    </source>
</evidence>
<dbReference type="PROSITE" id="PS51085">
    <property type="entry name" value="2FE2S_FER_2"/>
    <property type="match status" value="1"/>
</dbReference>
<evidence type="ECO:0000256" key="5">
    <source>
        <dbReference type="ARBA" id="ARBA00023002"/>
    </source>
</evidence>
<feature type="domain" description="2Fe-2S ferredoxin-type" evidence="8">
    <location>
        <begin position="1"/>
        <end position="80"/>
    </location>
</feature>
<evidence type="ECO:0000256" key="6">
    <source>
        <dbReference type="ARBA" id="ARBA00023004"/>
    </source>
</evidence>
<dbReference type="SUPFAM" id="SSF46548">
    <property type="entry name" value="alpha-helical ferredoxin"/>
    <property type="match status" value="1"/>
</dbReference>
<feature type="non-terminal residue" evidence="10">
    <location>
        <position position="1"/>
    </location>
</feature>
<dbReference type="AlphaFoldDB" id="A0A0F9A2Q9"/>
<evidence type="ECO:0000256" key="4">
    <source>
        <dbReference type="ARBA" id="ARBA00022827"/>
    </source>
</evidence>
<dbReference type="GO" id="GO:0051536">
    <property type="term" value="F:iron-sulfur cluster binding"/>
    <property type="evidence" value="ECO:0007669"/>
    <property type="project" value="UniProtKB-KW"/>
</dbReference>
<sequence>MITLTIDNQQVEAEEGQTLLVAAKSAGIEIPTLCYHPVVPSAGACRICVVEITGGGRPGLVPACAYPAQEGLEIQTRSDRVQQSRRMTLQLLLARSPGAEVVREMAEEYGAEELPFEKKDDDCILCGLCVRVCKDVIGQAAVCFDGRGSKRKVATPYDKQSDVCLGCGACAFICPTGVIDPADYSPGPLETIPNEFNCGQDSRTPIHIPFPQAVPNKPIIDRDNCIHFRTGGCGACKTICPADAIDYDMADEFVEEKVGAIIVATGYELFNPDVYAEYGYGRYPDVVTSLEFERMVSASGATNGELRRPSTGRPPKTVVFLQCIGSRREKDGLPYCSKICCMYTAKHTILYKHKVHDGQAFVFYIDVRSGGKNYEQFVRRVIKDQMA</sequence>
<keyword evidence="7" id="KW-0411">Iron-sulfur</keyword>
<gene>
    <name evidence="10" type="ORF">LCGC14_2899510</name>
</gene>
<dbReference type="InterPro" id="IPR001041">
    <property type="entry name" value="2Fe-2S_ferredoxin-type"/>
</dbReference>
<keyword evidence="4" id="KW-0285">Flavoprotein</keyword>
<dbReference type="Gene3D" id="3.10.20.740">
    <property type="match status" value="1"/>
</dbReference>
<dbReference type="PANTHER" id="PTHR43498">
    <property type="entry name" value="FERREDOXIN:COB-COM HETERODISULFIDE REDUCTASE SUBUNIT A"/>
    <property type="match status" value="1"/>
</dbReference>
<dbReference type="PROSITE" id="PS00198">
    <property type="entry name" value="4FE4S_FER_1"/>
    <property type="match status" value="1"/>
</dbReference>
<comment type="similarity">
    <text evidence="2">Belongs to the HdrA family.</text>
</comment>
<dbReference type="GO" id="GO:0016020">
    <property type="term" value="C:membrane"/>
    <property type="evidence" value="ECO:0007669"/>
    <property type="project" value="InterPro"/>
</dbReference>
<dbReference type="Gene3D" id="3.30.70.20">
    <property type="match status" value="2"/>
</dbReference>
<feature type="domain" description="4Fe-4S ferredoxin-type" evidence="9">
    <location>
        <begin position="155"/>
        <end position="184"/>
    </location>
</feature>
<keyword evidence="4" id="KW-0274">FAD</keyword>
<dbReference type="PROSITE" id="PS00641">
    <property type="entry name" value="COMPLEX1_75K_1"/>
    <property type="match status" value="1"/>
</dbReference>
<reference evidence="10" key="1">
    <citation type="journal article" date="2015" name="Nature">
        <title>Complex archaea that bridge the gap between prokaryotes and eukaryotes.</title>
        <authorList>
            <person name="Spang A."/>
            <person name="Saw J.H."/>
            <person name="Jorgensen S.L."/>
            <person name="Zaremba-Niedzwiedzka K."/>
            <person name="Martijn J."/>
            <person name="Lind A.E."/>
            <person name="van Eijk R."/>
            <person name="Schleper C."/>
            <person name="Guy L."/>
            <person name="Ettema T.J."/>
        </authorList>
    </citation>
    <scope>NUCLEOTIDE SEQUENCE</scope>
</reference>
<dbReference type="CDD" id="cd00207">
    <property type="entry name" value="fer2"/>
    <property type="match status" value="1"/>
</dbReference>
<dbReference type="SUPFAM" id="SSF54862">
    <property type="entry name" value="4Fe-4S ferredoxins"/>
    <property type="match status" value="1"/>
</dbReference>
<dbReference type="InterPro" id="IPR017896">
    <property type="entry name" value="4Fe4S_Fe-S-bd"/>
</dbReference>
<dbReference type="Pfam" id="PF13510">
    <property type="entry name" value="Fer2_4"/>
    <property type="match status" value="1"/>
</dbReference>
<feature type="domain" description="4Fe-4S ferredoxin-type" evidence="9">
    <location>
        <begin position="114"/>
        <end position="142"/>
    </location>
</feature>
<dbReference type="Pfam" id="PF12838">
    <property type="entry name" value="Fer4_7"/>
    <property type="match status" value="1"/>
</dbReference>
<dbReference type="InterPro" id="IPR000283">
    <property type="entry name" value="NADH_UbQ_OxRdtase_75kDa_su_CS"/>
</dbReference>
<evidence type="ECO:0008006" key="11">
    <source>
        <dbReference type="Google" id="ProtNLM"/>
    </source>
</evidence>
<evidence type="ECO:0000256" key="1">
    <source>
        <dbReference type="ARBA" id="ARBA00001974"/>
    </source>
</evidence>
<accession>A0A0F9A2Q9</accession>
<keyword evidence="5" id="KW-0560">Oxidoreductase</keyword>
<dbReference type="PROSITE" id="PS51379">
    <property type="entry name" value="4FE4S_FER_2"/>
    <property type="match status" value="3"/>
</dbReference>
<evidence type="ECO:0000256" key="3">
    <source>
        <dbReference type="ARBA" id="ARBA00022723"/>
    </source>
</evidence>
<dbReference type="GO" id="GO:0016491">
    <property type="term" value="F:oxidoreductase activity"/>
    <property type="evidence" value="ECO:0007669"/>
    <property type="project" value="UniProtKB-KW"/>
</dbReference>
<dbReference type="GO" id="GO:0042773">
    <property type="term" value="P:ATP synthesis coupled electron transport"/>
    <property type="evidence" value="ECO:0007669"/>
    <property type="project" value="InterPro"/>
</dbReference>
<dbReference type="InterPro" id="IPR036010">
    <property type="entry name" value="2Fe-2S_ferredoxin-like_sf"/>
</dbReference>
<dbReference type="GO" id="GO:0008137">
    <property type="term" value="F:NADH dehydrogenase (ubiquinone) activity"/>
    <property type="evidence" value="ECO:0007669"/>
    <property type="project" value="InterPro"/>
</dbReference>
<dbReference type="GO" id="GO:0046872">
    <property type="term" value="F:metal ion binding"/>
    <property type="evidence" value="ECO:0007669"/>
    <property type="project" value="UniProtKB-KW"/>
</dbReference>
<keyword evidence="6" id="KW-0408">Iron</keyword>
<evidence type="ECO:0000313" key="10">
    <source>
        <dbReference type="EMBL" id="KKK72874.1"/>
    </source>
</evidence>
<comment type="cofactor">
    <cofactor evidence="1">
        <name>FAD</name>
        <dbReference type="ChEBI" id="CHEBI:57692"/>
    </cofactor>
</comment>
<dbReference type="InterPro" id="IPR039650">
    <property type="entry name" value="HdrA-like"/>
</dbReference>
<name>A0A0F9A2Q9_9ZZZZ</name>